<protein>
    <recommendedName>
        <fullName evidence="4">Sulfotransferase family protein</fullName>
    </recommendedName>
</protein>
<reference evidence="2" key="1">
    <citation type="submission" date="2021-04" db="EMBL/GenBank/DDBJ databases">
        <authorList>
            <person name="Zhang D.-C."/>
        </authorList>
    </citation>
    <scope>NUCLEOTIDE SEQUENCE</scope>
    <source>
        <strain evidence="2">CGMCC 1.15697</strain>
    </source>
</reference>
<proteinExistence type="predicted"/>
<dbReference type="InterPro" id="IPR027417">
    <property type="entry name" value="P-loop_NTPase"/>
</dbReference>
<evidence type="ECO:0000256" key="1">
    <source>
        <dbReference type="SAM" id="MobiDB-lite"/>
    </source>
</evidence>
<evidence type="ECO:0008006" key="4">
    <source>
        <dbReference type="Google" id="ProtNLM"/>
    </source>
</evidence>
<dbReference type="AlphaFoldDB" id="A0A8J7RZX2"/>
<comment type="caution">
    <text evidence="2">The sequence shown here is derived from an EMBL/GenBank/DDBJ whole genome shotgun (WGS) entry which is preliminary data.</text>
</comment>
<name>A0A8J7RZX2_9PROT</name>
<dbReference type="SUPFAM" id="SSF52540">
    <property type="entry name" value="P-loop containing nucleoside triphosphate hydrolases"/>
    <property type="match status" value="1"/>
</dbReference>
<gene>
    <name evidence="2" type="ORF">KAJ83_11855</name>
</gene>
<dbReference type="EMBL" id="JAGMWN010000005">
    <property type="protein sequence ID" value="MBP5857705.1"/>
    <property type="molecule type" value="Genomic_DNA"/>
</dbReference>
<dbReference type="Gene3D" id="3.40.50.300">
    <property type="entry name" value="P-loop containing nucleotide triphosphate hydrolases"/>
    <property type="match status" value="1"/>
</dbReference>
<feature type="region of interest" description="Disordered" evidence="1">
    <location>
        <begin position="537"/>
        <end position="558"/>
    </location>
</feature>
<dbReference type="Proteomes" id="UP000672602">
    <property type="component" value="Unassembled WGS sequence"/>
</dbReference>
<accession>A0A8J7RZX2</accession>
<dbReference type="RefSeq" id="WP_210682290.1">
    <property type="nucleotide sequence ID" value="NZ_JAGMWN010000005.1"/>
</dbReference>
<organism evidence="2 3">
    <name type="scientific">Marivibrio halodurans</name>
    <dbReference type="NCBI Taxonomy" id="2039722"/>
    <lineage>
        <taxon>Bacteria</taxon>
        <taxon>Pseudomonadati</taxon>
        <taxon>Pseudomonadota</taxon>
        <taxon>Alphaproteobacteria</taxon>
        <taxon>Rhodospirillales</taxon>
        <taxon>Rhodospirillaceae</taxon>
        <taxon>Marivibrio</taxon>
    </lineage>
</organism>
<sequence>MTQATARDALLAALKADHFYAGLRAFETLDDPAALPPGTAERMIHLTLALGHFDQLMRIMRAPGIAASLSPAMRELGTLGLFIAGRGDLVASGAVPLSPKRQELGLLLNMAQCLEQVGESRKAMSIMAGPLKQAVATNDLAGRVAMHIGASLFEVEDSVRFAAMAKALGLAPDDNWVLYQSLRYVPVPRDVARLRKPGEAVFPSKKMPLHTCIGGRQRIAARDGAGWDGLGVDAFRPAPSYRPDALSDLVARQAEAARTALRAPWFAERLDGLARVRERFAPDAADPIQVISTGRAGTTALQLFLRRGAYLPYHTFVWQLGPRHRFDLLNRLLTDANDPASLAPALRRYLSARITEWIAAYRLGKTPVIVSHWDVIFAPFLRAMFPEARFLHLHRRAEGVAASQVGKRQFAMSQLIALPTHRDRGEGTNEGASFLLPPCDMLPDCVGWYMAFTRHFHEALTRAFPSDRHADLASEALFEARPEALDALHAVFPDAPVTQDMVRRHFGRKINEKQDHSFDDPNTAGYIERALAAHDARRAAAEVAPPWTPSPKPADTDS</sequence>
<evidence type="ECO:0000313" key="2">
    <source>
        <dbReference type="EMBL" id="MBP5857705.1"/>
    </source>
</evidence>
<evidence type="ECO:0000313" key="3">
    <source>
        <dbReference type="Proteomes" id="UP000672602"/>
    </source>
</evidence>
<keyword evidence="3" id="KW-1185">Reference proteome</keyword>